<feature type="region of interest" description="Disordered" evidence="9">
    <location>
        <begin position="1205"/>
        <end position="1321"/>
    </location>
</feature>
<feature type="compositionally biased region" description="Low complexity" evidence="9">
    <location>
        <begin position="2575"/>
        <end position="2587"/>
    </location>
</feature>
<dbReference type="HOGENOM" id="CLU_000126_0_0_1"/>
<evidence type="ECO:0000256" key="9">
    <source>
        <dbReference type="SAM" id="MobiDB-lite"/>
    </source>
</evidence>
<evidence type="ECO:0000256" key="1">
    <source>
        <dbReference type="ARBA" id="ARBA00004496"/>
    </source>
</evidence>
<dbReference type="PANTHER" id="PTHR32085">
    <property type="entry name" value="PROTEIN CSF1"/>
    <property type="match status" value="1"/>
</dbReference>
<feature type="compositionally biased region" description="Polar residues" evidence="9">
    <location>
        <begin position="245"/>
        <end position="265"/>
    </location>
</feature>
<sequence length="4451" mass="491824">MDVDARTLGSTSTRIGGVFLAYMVVAAVLALFFLLYFNRVIASLASWALRTWTWHRHGIYIDIQAIQFSLLGGRIFFVGLRYHGNNETILVQNGHITWSYWLRRVRHINLGKRWTGKAAADDELDGSKVHQESKTKSRLPCRLNVNVSGLEWFVYNRSAAYDSIVAGLADMDSHFDGDDVPPSIPSEDQPQHGDDPQHKLRKRRVNNNSDDCGKQDESRGFIREKLAQFEAAANRKGTPAHSDTESSSDVENGQRSARTGASRRNSGAECSENTALPALLQLFPIHFICDRAALVMGNENTSAILVFKTQTLSGEIDAKHTPTPDPYRQLFRFHFQKPVMEFRENDDYREDQNTRAVRERQIAEDTEPLSPRSFFRHHRRTVYSQLRNLIPYFRSSVESFSSPDPRSPLMTAASARIPGSAHWQGLSRYLDGPGGDEKTRWVSSEYAMLNPILESPEAFLTLYWDSVGKVTASAVAGHGEEEKLAGQGIEKPYNNINGNELPPAWGLAFSIRGGDINYGPWADRKRAELQRVFFPSLSKDAKPAQQLPVGAYRTPTQFKVYVELDDEVTMRVPLRESSKNWRYKGKEMGTKFQSARDKKRNRSRFKKSEPAPSAASQRPYGWLDIKIASNATVSYTMDMVAGALGFTAKLDLDLPRVEISSSVNQQVLWRSGAVRASCDLSTPLQWNTLRQWRFHVTSSDLELFLLRDHVFLLTDLIDDWGTGPPAEYLVFTPFKYYIDLSFPNVKIFLNVNDANIINDPTSFDDNTFIILASTLLEASVCIPLDKFRPPSNAIPFSVRTDMTTIRLHVPSWSTQHMFVRDKNLGHIKSLLLEGKYDYHAVTAPGNSDTLVLNVSGTRPVFNAYGFVVRYFLKLKDNYFGDDVHFKTLEEYQDGLRLKHDDPDAELASRPPHKASNDLDVILNVSAEDPRILLPAYIYSTSRLVQIDMANLAADLRFTNYYMDLDVVLPPLSLSLEVEKEGNHDNGDLDDHPAGSISNTQLFIDGLHVYGSRLFGLPPTEPTYLCNWDCSVGAITGECTADFLTALANGGKAFGFTFDDDENALIPYHTIVMYDVTFLRANVKSVAIWLHVEEAAFLLSLDQGIDVCYNDWARQHYSKRGDISIPDLQISCVNSESAMRHKSRPSSLVETDAFLKTGLNIAIIGRKNDFSNERALQQALIRREDQRTQRVAFLVIPGLMDRTFIPDHVDPPAQPVPPIPHPVSANDVARDGVSLSSSAASLSSKRRLRRQKSQRSFLSVSASSQSSVVRPQSSVHTESARSRQSSTVPLGRQGTRRLTPMDSHQEGRSVRAPSAMSREAASSRQSALFNIMDYASDAHRHGPSHNTMAFSSKYFAPYFPLENVAPDISEAMSQGSNGVNCFGSHVSDGAKANDTGRDVDDMSFAEFGLDDVDPESFSEDRMHSSMMIRVREGVSAFFNPASVKHIAALISALQPRDPDDILDKVQIASVDGIVGAMNRRKMNGRIEDIAVQLPRANLRFLNSMSPNPAREEQDQYDVSISNVTFMSREKTSWHDAMKPEENLQHNSFQLRLGSIELTASERAAHVCRPQAAFMATVENVLVSMGTKDLAYLDADIEGVNGQLSSEKIEYIASLVHRTGVLASELGEAFAVPLSHDSKVRSHLAQRLIAAGIGVTDPGFLVRPSAVLRSAHEHLRTFDSWKVAMRLRQIWFLMKKEQKEQIIRECLGQAPLLPLRESPISTLAVAPIGGTVREVISKLEYWRGWDLGDLTRTLFLQEMFSSLKADMYRVAAARRPIPAFMAVARVEQLQFALDPGPKQNEVTLLDLTVRFENSAAAAVVSSPPQSRSAAPDINPMKPSSVLNVYCSESAVRLNWEICELAEDVIRLYKRHVYEKSMTVNDPLENKTAAPTATKDGKTSGPKNVKPVALVDQSMLHVVFAMDQGSLVLDTINLHVHMKSQGMKSSLLLRHTSDQIMDTNFITSCDFISSKIKSHSEVVCWSELQRPSVFIAHDLQTTRIKYEHTIKATASSRNFLFSMKQDPLALVETLDLLVKDEVAQLYQLSELFPLAPDTVRKASGTSMQAKVKEGNAKIAERLSAFKFNVALFLEEYTISLPLLRSLAYTISGVVARVAVAATYGKEVIFDFDVKENSHDMQVTVNNTPRSISLLQIPPTNGRITTRMGEHEETVSVFSSVELVQLDAAAVYSLLSALNRPEISNTISDMQQQLKAVQRHVKEIFDTPGQLPASPLQEAQPLAKNKPAKPVIYSVHSTFAGLEIFSDVSLKSDPEPLAHLLFKLGSVQLEMTNRLDNRGPVLTHPELHINIRQTAFEILKGSEAQMTSCGSMTFAALITASSTVGEDGKERRLFDVKSDGFDVSLSPDTVSTVVDVLGYMGDKIKDLDTSREMEYLRKLRQSKPRIAINDEEQPENFGEEPDIIDSFLSSIAYTFEIRSIQVNWLCALTTIPSGASAQSPVEAKEDLVLTLKRIEFGTRTKNSARLTIENLQLQMVPPTDDKKARSANSALLPEVVFNVAYFSTASSRRFAFQAVGKSLDLRLTSEFIVPAAHLKDSIELSVKNVKQVSRRWNPVPNAPDTKPTFTSTGSGSRSPSKPPGSPQKQPMFGSKRLESFLVDVDFAGAVVYISGTNNGSGTNPFGTPASGFGASGAAPGIGPGSSRPRRTGIGGKYGQFTSDESGGTTILRSPGLAWKMEYRDTGRGDPSLYAEVKIDPSSNVLYPSVVPLVMDLTASIQEVVSKSGKDRKDPGLIEDSPEREKQGEGEGENATAVAKLKPEESILLSAANPNAMLGRLKLNLGIRIHKQQFSLSCQPIARVAATTSFDDVYLTMNTIQTVEHGNFVAISGNITRLQASVQHVYSRESTGSFEVESIILSLMNSKHVSGVSGVSALLKVSPMKVAINVRQVQDFMLFQEIWTPRDIRKATTAPIVTKAPAEAASNFTASQQQPQQTVHLAQRYQQVAATAAFPWTASISIAALEINVDLGQALGKSIFAIEEFWVSSKKTSDWEQNLCLGFRRIGIDSTGRMSGFIALEDFKLRTSIEWPQREQALSKTPLIQASISFSQLRIKASFDYQAFLVADVRSMNFLMYNIRRGKQDRGDRLVAVFEGDAVQVFGTTTSAAQAVALYQAFLRLVQERKANFETSLREIEKFTNRRPSAAVAHAQTDVASSASAATVIAMESAAGMKYAAGGGDDDGILSKSPISLDTDVVVTLQAVNLGVFPNTFADHQVFKMEALNAQARFAANIHEGRIHSNLGLTLGQLRIGLASVRHIPTKNTAPGGPPKSIGELSVDDVVLSATGSRGGTILKVPRVEAGMQTWQKPDSRQIDYIFRSAFEGKVEVGWNYSRISYIRGMWANHNRTFEQTWGRGIPLAAIRVTGVPESADEGTGEGTLSGKKPGDDKQTKITAEVHVPQSRFQYNALQPAVIETPQLRDMGEATPPLEWIGLHRDRLPNLTHQIVIVSLLELAGEVEDAYSRILVALRIACSRLPLLSSAPAVAASTPSSNTAAANEAEAKEGDPRPRLPKESCLSMPICASPATRSMTLLAIVNAKYRQDGELLVVCRQQHLERFSAAGLKAVSVRGWPDASGCVDGGSSVVVVMAVVVVVVVEVSRRRFTIDEIRLLMDKPTNVRNMSVIAHVDHGKSTLTDSLLAKAGIISTAKAGDARATDTRADEQERGITIKSTAISLYGSLESEDEIKDIVGQKTDGKDFLINLIDSPGHVDFSSEVTAALRVTDGALVVVDTVEGVCVQTETVLRQALGERIRPVIIINKVDRALLELQVSKEDLYQSFSRTIESVNVIISTYLDDALGDVQVYPDRGTVAFGSGLHGWAFTIRQFAMRYAKKFGVDRNKMMERLWGDNYFNPATKKWTKNGTYEGKQLERAFNQFILDPIFKIFASVMNFKKDEVATLLDKLQLKLSVEDREKEGKQLLKAVMRTFLPAADSLLEMMILHLPSPVTAQRYRVETLYEGPMDDEAAIGIRDCDPKGPLMLYVSKMVPTSDKGRFYAFGRVFSGTVRSGLRVRIQGPNYIPGKKEDLTIKAVQRTVLMMGGRVEPIDDMPAGNIVGLVGIDQFLLKSGTLTTSETAHNLKVMKFSVSPVVQRSVQVKNAQDLPKLVEGLKRLSKSDPCVLTMTNESGEHVVAGAGELHLEICLSDLENDHAGVPLIISDPVVQYRETVQGKSSMTALSKSPNKHNRLYMVAEPMDEELSKEIESGRISPRDDFKARGRVLADNFGWDVTDARKIWAFGPDTNGANLLVDQTKAVQYLSEIKDSVVSGFQWATREGPVAEEPMRSIRFNILDVTLHADAIHRGGGQIISTARRVMFASTLLAEPALLEPVFLVEIQVPEQAMGGVYGVLTRRRGHVFNEEQRPGTPLFTIKAYLPVMESFGFNGDLRQATSGQAFPQSVFDHYQILPGGSPLDPTSKVGTIVTEMRKRKNIKVEVPGYENYYDKL</sequence>
<protein>
    <recommendedName>
        <fullName evidence="2">Elongation factor 2</fullName>
    </recommendedName>
</protein>
<feature type="compositionally biased region" description="Pro residues" evidence="9">
    <location>
        <begin position="1211"/>
        <end position="1220"/>
    </location>
</feature>
<dbReference type="InterPro" id="IPR000640">
    <property type="entry name" value="EFG_V-like"/>
</dbReference>
<keyword evidence="6" id="KW-0648">Protein biosynthesis</keyword>
<dbReference type="Gene3D" id="3.30.230.10">
    <property type="match status" value="1"/>
</dbReference>
<evidence type="ECO:0000259" key="11">
    <source>
        <dbReference type="PROSITE" id="PS51722"/>
    </source>
</evidence>
<dbReference type="InterPro" id="IPR009000">
    <property type="entry name" value="Transl_B-barrel_sf"/>
</dbReference>
<feature type="compositionally biased region" description="Low complexity" evidence="9">
    <location>
        <begin position="1253"/>
        <end position="1274"/>
    </location>
</feature>
<evidence type="ECO:0000256" key="7">
    <source>
        <dbReference type="ARBA" id="ARBA00023134"/>
    </source>
</evidence>
<dbReference type="eggNOG" id="KOG3596">
    <property type="taxonomic scope" value="Eukaryota"/>
</dbReference>
<dbReference type="eggNOG" id="KOG0469">
    <property type="taxonomic scope" value="Eukaryota"/>
</dbReference>
<dbReference type="PANTHER" id="PTHR32085:SF3">
    <property type="entry name" value="PROTEIN CSF1"/>
    <property type="match status" value="1"/>
</dbReference>
<dbReference type="FunFam" id="3.30.230.10:FF:000006">
    <property type="entry name" value="Translation elongation factor 2"/>
    <property type="match status" value="1"/>
</dbReference>
<dbReference type="CDD" id="cd01681">
    <property type="entry name" value="aeEF2_snRNP_like_IV"/>
    <property type="match status" value="1"/>
</dbReference>
<dbReference type="GO" id="GO:0003746">
    <property type="term" value="F:translation elongation factor activity"/>
    <property type="evidence" value="ECO:0007669"/>
    <property type="project" value="UniProtKB-KW"/>
</dbReference>
<dbReference type="PRINTS" id="PR00315">
    <property type="entry name" value="ELONGATNFCT"/>
</dbReference>
<dbReference type="InterPro" id="IPR020568">
    <property type="entry name" value="Ribosomal_Su5_D2-typ_SF"/>
</dbReference>
<feature type="region of interest" description="Disordered" evidence="9">
    <location>
        <begin position="586"/>
        <end position="616"/>
    </location>
</feature>
<comment type="function">
    <text evidence="8">Catalyzes the GTP-dependent ribosomal translocation step during translation elongation. During this step, the ribosome changes from the pre-translocational (PRE) to the post-translocational (POST) state as the newly formed A-site-bound peptidyl-tRNA and P-site-bound deacylated tRNA move to the P and E sites, respectively. Catalyzes the coordinated movement of the two tRNA molecules, the mRNA and conformational changes in the ribosome.</text>
</comment>
<accession>S3C2X0</accession>
<dbReference type="InterPro" id="IPR005225">
    <property type="entry name" value="Small_GTP-bd"/>
</dbReference>
<name>S3C2X0_OPHP1</name>
<evidence type="ECO:0000313" key="13">
    <source>
        <dbReference type="Proteomes" id="UP000016923"/>
    </source>
</evidence>
<dbReference type="SUPFAM" id="SSF50447">
    <property type="entry name" value="Translation proteins"/>
    <property type="match status" value="1"/>
</dbReference>
<evidence type="ECO:0000256" key="3">
    <source>
        <dbReference type="ARBA" id="ARBA00022490"/>
    </source>
</evidence>
<dbReference type="Pfam" id="PF03144">
    <property type="entry name" value="GTP_EFTU_D2"/>
    <property type="match status" value="1"/>
</dbReference>
<keyword evidence="13" id="KW-1185">Reference proteome</keyword>
<feature type="region of interest" description="Disordered" evidence="9">
    <location>
        <begin position="1882"/>
        <end position="1901"/>
    </location>
</feature>
<dbReference type="SUPFAM" id="SSF54980">
    <property type="entry name" value="EF-G C-terminal domain-like"/>
    <property type="match status" value="2"/>
</dbReference>
<dbReference type="InterPro" id="IPR035647">
    <property type="entry name" value="EFG_III/V"/>
</dbReference>
<dbReference type="Pfam" id="PF00009">
    <property type="entry name" value="GTP_EFTU"/>
    <property type="match status" value="1"/>
</dbReference>
<keyword evidence="5 12" id="KW-0251">Elongation factor</keyword>
<evidence type="ECO:0000256" key="10">
    <source>
        <dbReference type="SAM" id="Phobius"/>
    </source>
</evidence>
<dbReference type="CDD" id="cd01885">
    <property type="entry name" value="EF2"/>
    <property type="match status" value="1"/>
</dbReference>
<evidence type="ECO:0000256" key="4">
    <source>
        <dbReference type="ARBA" id="ARBA00022741"/>
    </source>
</evidence>
<dbReference type="STRING" id="1262450.S3C2X0"/>
<comment type="subcellular location">
    <subcellularLocation>
        <location evidence="1">Cytoplasm</location>
    </subcellularLocation>
</comment>
<keyword evidence="10" id="KW-0812">Transmembrane</keyword>
<evidence type="ECO:0000256" key="6">
    <source>
        <dbReference type="ARBA" id="ARBA00022917"/>
    </source>
</evidence>
<feature type="transmembrane region" description="Helical" evidence="10">
    <location>
        <begin position="15"/>
        <end position="37"/>
    </location>
</feature>
<dbReference type="GO" id="GO:0003924">
    <property type="term" value="F:GTPase activity"/>
    <property type="evidence" value="ECO:0007669"/>
    <property type="project" value="InterPro"/>
</dbReference>
<dbReference type="Pfam" id="PF21678">
    <property type="entry name" value="Csf1_N"/>
    <property type="match status" value="2"/>
</dbReference>
<dbReference type="NCBIfam" id="TIGR00231">
    <property type="entry name" value="small_GTP"/>
    <property type="match status" value="1"/>
</dbReference>
<dbReference type="InterPro" id="IPR029636">
    <property type="entry name" value="Csf1"/>
</dbReference>
<dbReference type="CDD" id="cd16261">
    <property type="entry name" value="EF2_snRNP_III"/>
    <property type="match status" value="1"/>
</dbReference>
<dbReference type="SMART" id="SM00838">
    <property type="entry name" value="EFG_C"/>
    <property type="match status" value="1"/>
</dbReference>
<dbReference type="InterPro" id="IPR004161">
    <property type="entry name" value="EFTu-like_2"/>
</dbReference>
<dbReference type="InterPro" id="IPR000795">
    <property type="entry name" value="T_Tr_GTP-bd_dom"/>
</dbReference>
<feature type="compositionally biased region" description="Basic and acidic residues" evidence="9">
    <location>
        <begin position="3508"/>
        <end position="3521"/>
    </location>
</feature>
<dbReference type="VEuPathDB" id="FungiDB:F503_02945"/>
<feature type="domain" description="Tr-type G" evidence="11">
    <location>
        <begin position="3624"/>
        <end position="3862"/>
    </location>
</feature>
<keyword evidence="10" id="KW-1133">Transmembrane helix</keyword>
<dbReference type="InterPro" id="IPR041095">
    <property type="entry name" value="EFG_II"/>
</dbReference>
<dbReference type="FunFam" id="2.40.30.10:FF:000010">
    <property type="entry name" value="Translation elongation factor 2"/>
    <property type="match status" value="1"/>
</dbReference>
<dbReference type="Gene3D" id="2.40.30.10">
    <property type="entry name" value="Translation factors"/>
    <property type="match status" value="1"/>
</dbReference>
<evidence type="ECO:0000256" key="5">
    <source>
        <dbReference type="ARBA" id="ARBA00022768"/>
    </source>
</evidence>
<dbReference type="GO" id="GO:0016020">
    <property type="term" value="C:membrane"/>
    <property type="evidence" value="ECO:0007669"/>
    <property type="project" value="InterPro"/>
</dbReference>
<proteinExistence type="predicted"/>
<dbReference type="EMBL" id="KE148154">
    <property type="protein sequence ID" value="EPE06116.1"/>
    <property type="molecule type" value="Genomic_DNA"/>
</dbReference>
<feature type="region of interest" description="Disordered" evidence="9">
    <location>
        <begin position="3494"/>
        <end position="3521"/>
    </location>
</feature>
<organism evidence="12 13">
    <name type="scientific">Ophiostoma piceae (strain UAMH 11346)</name>
    <name type="common">Sap stain fungus</name>
    <dbReference type="NCBI Taxonomy" id="1262450"/>
    <lineage>
        <taxon>Eukaryota</taxon>
        <taxon>Fungi</taxon>
        <taxon>Dikarya</taxon>
        <taxon>Ascomycota</taxon>
        <taxon>Pezizomycotina</taxon>
        <taxon>Sordariomycetes</taxon>
        <taxon>Sordariomycetidae</taxon>
        <taxon>Ophiostomatales</taxon>
        <taxon>Ophiostomataceae</taxon>
        <taxon>Ophiostoma</taxon>
    </lineage>
</organism>
<feature type="transmembrane region" description="Helical" evidence="10">
    <location>
        <begin position="58"/>
        <end position="80"/>
    </location>
</feature>
<dbReference type="GO" id="GO:0005737">
    <property type="term" value="C:cytoplasm"/>
    <property type="evidence" value="ECO:0007669"/>
    <property type="project" value="UniProtKB-SubCell"/>
</dbReference>
<keyword evidence="3" id="KW-0963">Cytoplasm</keyword>
<dbReference type="OrthoDB" id="10051416at2759"/>
<dbReference type="Proteomes" id="UP000016923">
    <property type="component" value="Unassembled WGS sequence"/>
</dbReference>
<dbReference type="FunFam" id="3.30.70.870:FF:000002">
    <property type="entry name" value="Translation elongation factor 2"/>
    <property type="match status" value="1"/>
</dbReference>
<feature type="compositionally biased region" description="Basic and acidic residues" evidence="9">
    <location>
        <begin position="189"/>
        <end position="198"/>
    </location>
</feature>
<dbReference type="PROSITE" id="PS51722">
    <property type="entry name" value="G_TR_2"/>
    <property type="match status" value="1"/>
</dbReference>
<dbReference type="PROSITE" id="PS00301">
    <property type="entry name" value="G_TR_1"/>
    <property type="match status" value="1"/>
</dbReference>
<dbReference type="FunFam" id="3.30.70.240:FF:000003">
    <property type="entry name" value="Translation elongation factor 2"/>
    <property type="match status" value="1"/>
</dbReference>
<feature type="compositionally biased region" description="Basic residues" evidence="9">
    <location>
        <begin position="1243"/>
        <end position="1252"/>
    </location>
</feature>
<feature type="region of interest" description="Disordered" evidence="9">
    <location>
        <begin position="175"/>
        <end position="217"/>
    </location>
</feature>
<dbReference type="Gene3D" id="3.30.70.240">
    <property type="match status" value="1"/>
</dbReference>
<dbReference type="InterPro" id="IPR056779">
    <property type="entry name" value="Csf1_C"/>
</dbReference>
<dbReference type="GO" id="GO:0006113">
    <property type="term" value="P:fermentation"/>
    <property type="evidence" value="ECO:0007669"/>
    <property type="project" value="InterPro"/>
</dbReference>
<keyword evidence="4" id="KW-0547">Nucleotide-binding</keyword>
<reference evidence="12 13" key="1">
    <citation type="journal article" date="2013" name="BMC Genomics">
        <title>The genome and transcriptome of the pine saprophyte Ophiostoma piceae, and a comparison with the bark beetle-associated pine pathogen Grosmannia clavigera.</title>
        <authorList>
            <person name="Haridas S."/>
            <person name="Wang Y."/>
            <person name="Lim L."/>
            <person name="Massoumi Alamouti S."/>
            <person name="Jackman S."/>
            <person name="Docking R."/>
            <person name="Robertson G."/>
            <person name="Birol I."/>
            <person name="Bohlmann J."/>
            <person name="Breuil C."/>
        </authorList>
    </citation>
    <scope>NUCLEOTIDE SEQUENCE [LARGE SCALE GENOMIC DNA]</scope>
    <source>
        <strain evidence="12 13">UAMH 11346</strain>
    </source>
</reference>
<dbReference type="Pfam" id="PF00679">
    <property type="entry name" value="EFG_C"/>
    <property type="match status" value="1"/>
</dbReference>
<dbReference type="GO" id="GO:0005525">
    <property type="term" value="F:GTP binding"/>
    <property type="evidence" value="ECO:0007669"/>
    <property type="project" value="UniProtKB-KW"/>
</dbReference>
<dbReference type="InterPro" id="IPR014721">
    <property type="entry name" value="Ribsml_uS5_D2-typ_fold_subgr"/>
</dbReference>
<keyword evidence="7" id="KW-0342">GTP-binding</keyword>
<feature type="region of interest" description="Disordered" evidence="9">
    <location>
        <begin position="2563"/>
        <end position="2600"/>
    </location>
</feature>
<dbReference type="Gene3D" id="3.40.50.300">
    <property type="entry name" value="P-loop containing nucleotide triphosphate hydrolases"/>
    <property type="match status" value="1"/>
</dbReference>
<dbReference type="Pfam" id="PF25038">
    <property type="entry name" value="Csf1_C"/>
    <property type="match status" value="2"/>
</dbReference>
<feature type="region of interest" description="Disordered" evidence="9">
    <location>
        <begin position="3376"/>
        <end position="3398"/>
    </location>
</feature>
<evidence type="ECO:0000256" key="2">
    <source>
        <dbReference type="ARBA" id="ARBA00017891"/>
    </source>
</evidence>
<feature type="compositionally biased region" description="Basic and acidic residues" evidence="9">
    <location>
        <begin position="2735"/>
        <end position="2756"/>
    </location>
</feature>
<feature type="region of interest" description="Disordered" evidence="9">
    <location>
        <begin position="2733"/>
        <end position="2762"/>
    </location>
</feature>
<feature type="region of interest" description="Disordered" evidence="9">
    <location>
        <begin position="232"/>
        <end position="270"/>
    </location>
</feature>
<dbReference type="Pfam" id="PF03764">
    <property type="entry name" value="EFG_IV"/>
    <property type="match status" value="1"/>
</dbReference>
<dbReference type="CDD" id="cd04096">
    <property type="entry name" value="eEF2_snRNP_like_C"/>
    <property type="match status" value="1"/>
</dbReference>
<dbReference type="SUPFAM" id="SSF52540">
    <property type="entry name" value="P-loop containing nucleoside triphosphate hydrolases"/>
    <property type="match status" value="1"/>
</dbReference>
<dbReference type="SUPFAM" id="SSF54211">
    <property type="entry name" value="Ribosomal protein S5 domain 2-like"/>
    <property type="match status" value="1"/>
</dbReference>
<dbReference type="InterPro" id="IPR005517">
    <property type="entry name" value="Transl_elong_EFG/EF2_IV"/>
</dbReference>
<feature type="compositionally biased region" description="Low complexity" evidence="9">
    <location>
        <begin position="3494"/>
        <end position="3507"/>
    </location>
</feature>
<feature type="compositionally biased region" description="Low complexity" evidence="9">
    <location>
        <begin position="1233"/>
        <end position="1242"/>
    </location>
</feature>
<dbReference type="InterPro" id="IPR031157">
    <property type="entry name" value="G_TR_CS"/>
</dbReference>
<dbReference type="OMA" id="YGLEWFI"/>
<dbReference type="Gene3D" id="3.30.70.870">
    <property type="entry name" value="Elongation Factor G (Translational Gtpase), domain 3"/>
    <property type="match status" value="1"/>
</dbReference>
<dbReference type="Pfam" id="PF14492">
    <property type="entry name" value="EFG_III"/>
    <property type="match status" value="1"/>
</dbReference>
<dbReference type="InterPro" id="IPR048636">
    <property type="entry name" value="Csf1_N"/>
</dbReference>
<dbReference type="InterPro" id="IPR027417">
    <property type="entry name" value="P-loop_NTPase"/>
</dbReference>
<dbReference type="FunFam" id="3.40.50.300:FF:000058">
    <property type="entry name" value="Translation elongation factor 2"/>
    <property type="match status" value="1"/>
</dbReference>
<dbReference type="SMART" id="SM00889">
    <property type="entry name" value="EFG_IV"/>
    <property type="match status" value="1"/>
</dbReference>
<gene>
    <name evidence="12" type="ORF">F503_02945</name>
</gene>
<evidence type="ECO:0000313" key="12">
    <source>
        <dbReference type="EMBL" id="EPE06116.1"/>
    </source>
</evidence>
<evidence type="ECO:0000256" key="8">
    <source>
        <dbReference type="ARBA" id="ARBA00024731"/>
    </source>
</evidence>
<keyword evidence="10" id="KW-0472">Membrane</keyword>